<evidence type="ECO:0000259" key="3">
    <source>
        <dbReference type="Pfam" id="PF01370"/>
    </source>
</evidence>
<dbReference type="InterPro" id="IPR050425">
    <property type="entry name" value="NAD(P)_dehydrat-like"/>
</dbReference>
<dbReference type="Pfam" id="PF01370">
    <property type="entry name" value="Epimerase"/>
    <property type="match status" value="1"/>
</dbReference>
<evidence type="ECO:0000256" key="1">
    <source>
        <dbReference type="ARBA" id="ARBA00023002"/>
    </source>
</evidence>
<feature type="non-terminal residue" evidence="4">
    <location>
        <position position="204"/>
    </location>
</feature>
<sequence length="204" mass="22305">MTQTKALPPGSRILVTGANGYICSHIIDTLLRMGYIVRGTVREAKPWLDEFFQREFGKERFETVIVPGFQHAATLQDVMDGVSGVVHVAADLSWGTDESIIRRAVAGVENVLEAAYKAGSVRRFVLTSSAIAAITPLPDVEGIIVDTNSWNDELVAAARSEQTPADQRATAIYGASKVEAEKFAWKWMAERQPPFTLSTVLPDV</sequence>
<dbReference type="Gene3D" id="3.40.50.720">
    <property type="entry name" value="NAD(P)-binding Rossmann-like Domain"/>
    <property type="match status" value="1"/>
</dbReference>
<dbReference type="OrthoDB" id="2735536at2759"/>
<dbReference type="PANTHER" id="PTHR10366:SF562">
    <property type="entry name" value="ALDEHYDE REDUCTASE II (AFU_ORTHOLOGUE AFUA_1G11360)"/>
    <property type="match status" value="1"/>
</dbReference>
<evidence type="ECO:0000256" key="2">
    <source>
        <dbReference type="ARBA" id="ARBA00023445"/>
    </source>
</evidence>
<gene>
    <name evidence="4" type="ORF">BDW42DRAFT_197999</name>
</gene>
<dbReference type="AlphaFoldDB" id="A0A2J5HDV4"/>
<evidence type="ECO:0000313" key="5">
    <source>
        <dbReference type="Proteomes" id="UP000235023"/>
    </source>
</evidence>
<accession>A0A2J5HDV4</accession>
<keyword evidence="1" id="KW-0560">Oxidoreductase</keyword>
<dbReference type="PANTHER" id="PTHR10366">
    <property type="entry name" value="NAD DEPENDENT EPIMERASE/DEHYDRATASE"/>
    <property type="match status" value="1"/>
</dbReference>
<proteinExistence type="inferred from homology"/>
<dbReference type="SUPFAM" id="SSF51735">
    <property type="entry name" value="NAD(P)-binding Rossmann-fold domains"/>
    <property type="match status" value="1"/>
</dbReference>
<dbReference type="Proteomes" id="UP000235023">
    <property type="component" value="Unassembled WGS sequence"/>
</dbReference>
<protein>
    <recommendedName>
        <fullName evidence="3">NAD-dependent epimerase/dehydratase domain-containing protein</fullName>
    </recommendedName>
</protein>
<dbReference type="InterPro" id="IPR036291">
    <property type="entry name" value="NAD(P)-bd_dom_sf"/>
</dbReference>
<feature type="domain" description="NAD-dependent epimerase/dehydratase" evidence="3">
    <location>
        <begin position="13"/>
        <end position="192"/>
    </location>
</feature>
<dbReference type="EMBL" id="KZ559668">
    <property type="protein sequence ID" value="PLN75011.1"/>
    <property type="molecule type" value="Genomic_DNA"/>
</dbReference>
<dbReference type="GO" id="GO:0016616">
    <property type="term" value="F:oxidoreductase activity, acting on the CH-OH group of donors, NAD or NADP as acceptor"/>
    <property type="evidence" value="ECO:0007669"/>
    <property type="project" value="TreeGrafter"/>
</dbReference>
<comment type="similarity">
    <text evidence="2">Belongs to the NAD(P)-dependent epimerase/dehydratase family. Dihydroflavonol-4-reductase subfamily.</text>
</comment>
<keyword evidence="5" id="KW-1185">Reference proteome</keyword>
<reference evidence="5" key="1">
    <citation type="submission" date="2017-12" db="EMBL/GenBank/DDBJ databases">
        <authorList>
            <consortium name="DOE Joint Genome Institute"/>
            <person name="Mondo S.J."/>
            <person name="Kjaerbolling I."/>
            <person name="Vesth T.C."/>
            <person name="Frisvad J.C."/>
            <person name="Nybo J.L."/>
            <person name="Theobald S."/>
            <person name="Kuo A."/>
            <person name="Bowyer P."/>
            <person name="Matsuda Y."/>
            <person name="Lyhne E.K."/>
            <person name="Kogle M.E."/>
            <person name="Clum A."/>
            <person name="Lipzen A."/>
            <person name="Salamov A."/>
            <person name="Ngan C.Y."/>
            <person name="Daum C."/>
            <person name="Chiniquy J."/>
            <person name="Barry K."/>
            <person name="LaButti K."/>
            <person name="Haridas S."/>
            <person name="Simmons B.A."/>
            <person name="Magnuson J.K."/>
            <person name="Mortensen U.H."/>
            <person name="Larsen T.O."/>
            <person name="Grigoriev I.V."/>
            <person name="Baker S.E."/>
            <person name="Andersen M.R."/>
            <person name="Nordberg H.P."/>
            <person name="Cantor M.N."/>
            <person name="Hua S.X."/>
        </authorList>
    </citation>
    <scope>NUCLEOTIDE SEQUENCE [LARGE SCALE GENOMIC DNA]</scope>
    <source>
        <strain evidence="5">IBT 19404</strain>
    </source>
</reference>
<name>A0A2J5HDV4_9EURO</name>
<evidence type="ECO:0000313" key="4">
    <source>
        <dbReference type="EMBL" id="PLN75011.1"/>
    </source>
</evidence>
<organism evidence="4 5">
    <name type="scientific">Aspergillus taichungensis</name>
    <dbReference type="NCBI Taxonomy" id="482145"/>
    <lineage>
        <taxon>Eukaryota</taxon>
        <taxon>Fungi</taxon>
        <taxon>Dikarya</taxon>
        <taxon>Ascomycota</taxon>
        <taxon>Pezizomycotina</taxon>
        <taxon>Eurotiomycetes</taxon>
        <taxon>Eurotiomycetidae</taxon>
        <taxon>Eurotiales</taxon>
        <taxon>Aspergillaceae</taxon>
        <taxon>Aspergillus</taxon>
        <taxon>Aspergillus subgen. Circumdati</taxon>
    </lineage>
</organism>
<dbReference type="InterPro" id="IPR001509">
    <property type="entry name" value="Epimerase_deHydtase"/>
</dbReference>